<feature type="domain" description="RNA polymerase sigma-70 region 2" evidence="5">
    <location>
        <begin position="18"/>
        <end position="82"/>
    </location>
</feature>
<dbReference type="Pfam" id="PF04542">
    <property type="entry name" value="Sigma70_r2"/>
    <property type="match status" value="1"/>
</dbReference>
<dbReference type="InterPro" id="IPR014284">
    <property type="entry name" value="RNA_pol_sigma-70_dom"/>
</dbReference>
<dbReference type="GO" id="GO:0016987">
    <property type="term" value="F:sigma factor activity"/>
    <property type="evidence" value="ECO:0007669"/>
    <property type="project" value="UniProtKB-KW"/>
</dbReference>
<dbReference type="InterPro" id="IPR039425">
    <property type="entry name" value="RNA_pol_sigma-70-like"/>
</dbReference>
<dbReference type="EMBL" id="UOFT01000019">
    <property type="protein sequence ID" value="VAW91997.1"/>
    <property type="molecule type" value="Genomic_DNA"/>
</dbReference>
<dbReference type="InterPro" id="IPR013325">
    <property type="entry name" value="RNA_pol_sigma_r2"/>
</dbReference>
<dbReference type="AlphaFoldDB" id="A0A3B0ZX94"/>
<organism evidence="6">
    <name type="scientific">hydrothermal vent metagenome</name>
    <dbReference type="NCBI Taxonomy" id="652676"/>
    <lineage>
        <taxon>unclassified sequences</taxon>
        <taxon>metagenomes</taxon>
        <taxon>ecological metagenomes</taxon>
    </lineage>
</organism>
<evidence type="ECO:0000256" key="2">
    <source>
        <dbReference type="ARBA" id="ARBA00023082"/>
    </source>
</evidence>
<keyword evidence="2" id="KW-0731">Sigma factor</keyword>
<reference evidence="6" key="1">
    <citation type="submission" date="2018-06" db="EMBL/GenBank/DDBJ databases">
        <authorList>
            <person name="Zhirakovskaya E."/>
        </authorList>
    </citation>
    <scope>NUCLEOTIDE SEQUENCE</scope>
</reference>
<dbReference type="InterPro" id="IPR007627">
    <property type="entry name" value="RNA_pol_sigma70_r2"/>
</dbReference>
<dbReference type="PANTHER" id="PTHR43133">
    <property type="entry name" value="RNA POLYMERASE ECF-TYPE SIGMA FACTO"/>
    <property type="match status" value="1"/>
</dbReference>
<keyword evidence="1" id="KW-0805">Transcription regulation</keyword>
<dbReference type="GO" id="GO:0003677">
    <property type="term" value="F:DNA binding"/>
    <property type="evidence" value="ECO:0007669"/>
    <property type="project" value="UniProtKB-KW"/>
</dbReference>
<evidence type="ECO:0000313" key="6">
    <source>
        <dbReference type="EMBL" id="VAW91997.1"/>
    </source>
</evidence>
<name>A0A3B0ZX94_9ZZZZ</name>
<dbReference type="NCBIfam" id="TIGR02937">
    <property type="entry name" value="sigma70-ECF"/>
    <property type="match status" value="1"/>
</dbReference>
<gene>
    <name evidence="6" type="ORF">MNBD_GAMMA23-2076</name>
</gene>
<evidence type="ECO:0000256" key="4">
    <source>
        <dbReference type="ARBA" id="ARBA00023163"/>
    </source>
</evidence>
<feature type="non-terminal residue" evidence="6">
    <location>
        <position position="112"/>
    </location>
</feature>
<protein>
    <recommendedName>
        <fullName evidence="5">RNA polymerase sigma-70 region 2 domain-containing protein</fullName>
    </recommendedName>
</protein>
<dbReference type="GO" id="GO:0006352">
    <property type="term" value="P:DNA-templated transcription initiation"/>
    <property type="evidence" value="ECO:0007669"/>
    <property type="project" value="InterPro"/>
</dbReference>
<dbReference type="PANTHER" id="PTHR43133:SF8">
    <property type="entry name" value="RNA POLYMERASE SIGMA FACTOR HI_1459-RELATED"/>
    <property type="match status" value="1"/>
</dbReference>
<evidence type="ECO:0000256" key="1">
    <source>
        <dbReference type="ARBA" id="ARBA00023015"/>
    </source>
</evidence>
<keyword evidence="4" id="KW-0804">Transcription</keyword>
<keyword evidence="3" id="KW-0238">DNA-binding</keyword>
<evidence type="ECO:0000256" key="3">
    <source>
        <dbReference type="ARBA" id="ARBA00023125"/>
    </source>
</evidence>
<evidence type="ECO:0000259" key="5">
    <source>
        <dbReference type="Pfam" id="PF04542"/>
    </source>
</evidence>
<sequence>MSLMQFICQSPTFKTRLEEIRPRLYKMAYSWCHSGALADDLVQDAVIKAMRNAASLRDIKAMNSWMFTILSNCWRDYLRQQKPTDDIDECIFTDDDTPELAQERQNITDIVQ</sequence>
<dbReference type="Gene3D" id="1.10.1740.10">
    <property type="match status" value="1"/>
</dbReference>
<proteinExistence type="predicted"/>
<dbReference type="SUPFAM" id="SSF88946">
    <property type="entry name" value="Sigma2 domain of RNA polymerase sigma factors"/>
    <property type="match status" value="1"/>
</dbReference>
<accession>A0A3B0ZX94</accession>